<dbReference type="InterPro" id="IPR035996">
    <property type="entry name" value="4pyrrol_Methylase_sf"/>
</dbReference>
<evidence type="ECO:0000256" key="3">
    <source>
        <dbReference type="ARBA" id="ARBA00022679"/>
    </source>
</evidence>
<name>E1IGF1_9CHLR</name>
<dbReference type="eggNOG" id="COG0007">
    <property type="taxonomic scope" value="Bacteria"/>
</dbReference>
<evidence type="ECO:0000256" key="6">
    <source>
        <dbReference type="RuleBase" id="RU003960"/>
    </source>
</evidence>
<evidence type="ECO:0000256" key="4">
    <source>
        <dbReference type="ARBA" id="ARBA00022691"/>
    </source>
</evidence>
<dbReference type="EC" id="2.1.1.107" evidence="1"/>
<dbReference type="Pfam" id="PF00590">
    <property type="entry name" value="TP_methylase"/>
    <property type="match status" value="1"/>
</dbReference>
<dbReference type="NCBIfam" id="TIGR01469">
    <property type="entry name" value="cobA_cysG_Cterm"/>
    <property type="match status" value="1"/>
</dbReference>
<keyword evidence="9" id="KW-1185">Reference proteome</keyword>
<protein>
    <recommendedName>
        <fullName evidence="1">uroporphyrinogen-III C-methyltransferase</fullName>
        <ecNumber evidence="1">2.1.1.107</ecNumber>
    </recommendedName>
</protein>
<feature type="domain" description="Tetrapyrrole methylase" evidence="7">
    <location>
        <begin position="6"/>
        <end position="215"/>
    </location>
</feature>
<reference evidence="8 9" key="1">
    <citation type="journal article" date="2011" name="J. Bacteriol.">
        <title>Draft genome sequence of the anoxygenic filamentous phototrophic bacterium Oscillochloris trichoides subsp. DG-6.</title>
        <authorList>
            <person name="Kuznetsov B.B."/>
            <person name="Ivanovsky R.N."/>
            <person name="Keppen O.I."/>
            <person name="Sukhacheva M.V."/>
            <person name="Bumazhkin B.K."/>
            <person name="Patutina E.O."/>
            <person name="Beletsky A.V."/>
            <person name="Mardanov A.V."/>
            <person name="Baslerov R.V."/>
            <person name="Panteleeva A.N."/>
            <person name="Kolganova T.V."/>
            <person name="Ravin N.V."/>
            <person name="Skryabin K.G."/>
        </authorList>
    </citation>
    <scope>NUCLEOTIDE SEQUENCE [LARGE SCALE GENOMIC DNA]</scope>
    <source>
        <strain evidence="8 9">DG-6</strain>
    </source>
</reference>
<accession>E1IGF1</accession>
<dbReference type="InterPro" id="IPR014777">
    <property type="entry name" value="4pyrrole_Mease_sub1"/>
</dbReference>
<keyword evidence="4" id="KW-0949">S-adenosyl-L-methionine</keyword>
<dbReference type="InterPro" id="IPR014776">
    <property type="entry name" value="4pyrrole_Mease_sub2"/>
</dbReference>
<dbReference type="FunFam" id="3.30.950.10:FF:000001">
    <property type="entry name" value="Siroheme synthase"/>
    <property type="match status" value="1"/>
</dbReference>
<evidence type="ECO:0000256" key="2">
    <source>
        <dbReference type="ARBA" id="ARBA00022603"/>
    </source>
</evidence>
<dbReference type="HOGENOM" id="CLU_011276_7_0_0"/>
<evidence type="ECO:0000313" key="9">
    <source>
        <dbReference type="Proteomes" id="UP000054010"/>
    </source>
</evidence>
<dbReference type="STRING" id="765420.OSCT_2402"/>
<dbReference type="InterPro" id="IPR006366">
    <property type="entry name" value="CobA/CysG_C"/>
</dbReference>
<dbReference type="Gene3D" id="3.30.950.10">
    <property type="entry name" value="Methyltransferase, Cobalt-precorrin-4 Transmethylase, Domain 2"/>
    <property type="match status" value="1"/>
</dbReference>
<dbReference type="InterPro" id="IPR050161">
    <property type="entry name" value="Siro_Cobalamin_biosynth"/>
</dbReference>
<comment type="caution">
    <text evidence="8">The sequence shown here is derived from an EMBL/GenBank/DDBJ whole genome shotgun (WGS) entry which is preliminary data.</text>
</comment>
<evidence type="ECO:0000256" key="1">
    <source>
        <dbReference type="ARBA" id="ARBA00012162"/>
    </source>
</evidence>
<dbReference type="CDD" id="cd11642">
    <property type="entry name" value="SUMT"/>
    <property type="match status" value="1"/>
</dbReference>
<comment type="similarity">
    <text evidence="6">Belongs to the precorrin methyltransferase family.</text>
</comment>
<dbReference type="AlphaFoldDB" id="E1IGF1"/>
<dbReference type="FunFam" id="3.40.1010.10:FF:000001">
    <property type="entry name" value="Siroheme synthase"/>
    <property type="match status" value="1"/>
</dbReference>
<dbReference type="Proteomes" id="UP000054010">
    <property type="component" value="Unassembled WGS sequence"/>
</dbReference>
<evidence type="ECO:0000259" key="7">
    <source>
        <dbReference type="Pfam" id="PF00590"/>
    </source>
</evidence>
<dbReference type="GO" id="GO:0019354">
    <property type="term" value="P:siroheme biosynthetic process"/>
    <property type="evidence" value="ECO:0007669"/>
    <property type="project" value="InterPro"/>
</dbReference>
<organism evidence="8 9">
    <name type="scientific">Oscillochloris trichoides DG-6</name>
    <dbReference type="NCBI Taxonomy" id="765420"/>
    <lineage>
        <taxon>Bacteria</taxon>
        <taxon>Bacillati</taxon>
        <taxon>Chloroflexota</taxon>
        <taxon>Chloroflexia</taxon>
        <taxon>Chloroflexales</taxon>
        <taxon>Chloroflexineae</taxon>
        <taxon>Oscillochloridaceae</taxon>
        <taxon>Oscillochloris</taxon>
    </lineage>
</organism>
<proteinExistence type="inferred from homology"/>
<dbReference type="PROSITE" id="PS00840">
    <property type="entry name" value="SUMT_2"/>
    <property type="match status" value="1"/>
</dbReference>
<dbReference type="PANTHER" id="PTHR45790:SF3">
    <property type="entry name" value="S-ADENOSYL-L-METHIONINE-DEPENDENT UROPORPHYRINOGEN III METHYLTRANSFERASE, CHLOROPLASTIC"/>
    <property type="match status" value="1"/>
</dbReference>
<dbReference type="GO" id="GO:0032259">
    <property type="term" value="P:methylation"/>
    <property type="evidence" value="ECO:0007669"/>
    <property type="project" value="UniProtKB-KW"/>
</dbReference>
<gene>
    <name evidence="8" type="ORF">OSCT_2402</name>
</gene>
<evidence type="ECO:0000313" key="8">
    <source>
        <dbReference type="EMBL" id="EFO79717.1"/>
    </source>
</evidence>
<dbReference type="SUPFAM" id="SSF53790">
    <property type="entry name" value="Tetrapyrrole methylase"/>
    <property type="match status" value="1"/>
</dbReference>
<dbReference type="Gene3D" id="3.40.1010.10">
    <property type="entry name" value="Cobalt-precorrin-4 Transmethylase, Domain 1"/>
    <property type="match status" value="1"/>
</dbReference>
<dbReference type="EMBL" id="ADVR01000106">
    <property type="protein sequence ID" value="EFO79717.1"/>
    <property type="molecule type" value="Genomic_DNA"/>
</dbReference>
<dbReference type="InterPro" id="IPR000878">
    <property type="entry name" value="4pyrrol_Mease"/>
</dbReference>
<keyword evidence="3 6" id="KW-0808">Transferase</keyword>
<dbReference type="InterPro" id="IPR003043">
    <property type="entry name" value="Uropor_MeTrfase_CS"/>
</dbReference>
<dbReference type="PANTHER" id="PTHR45790">
    <property type="entry name" value="SIROHEME SYNTHASE-RELATED"/>
    <property type="match status" value="1"/>
</dbReference>
<keyword evidence="2 6" id="KW-0489">Methyltransferase</keyword>
<evidence type="ECO:0000256" key="5">
    <source>
        <dbReference type="ARBA" id="ARBA00023244"/>
    </source>
</evidence>
<keyword evidence="5" id="KW-0627">Porphyrin biosynthesis</keyword>
<dbReference type="PROSITE" id="PS00839">
    <property type="entry name" value="SUMT_1"/>
    <property type="match status" value="1"/>
</dbReference>
<sequence>MSGKAYLIGAGPGRPDLITVRGLNLLRQADVVLYDWLVAPQLVDQARPNAVRIFVGKAHDRHTLEQDTITDLLVEYVRAGHHVARLKGGDPSVFGHVGEEAQALASAGLAFEIVPGVSSALAAPAYAGIPVTSRGYSTAFAVVTGHEAPGKADSTTDWNALAHIPTLIVLMGLHRVDLVCTTLIAAGRAASTPAAVISRATTREQRVVRATLADLPAALREANLPTPAILVIGEVVGLGATLEWFVPSLVEEGFEAFERLEQRTI</sequence>
<dbReference type="GO" id="GO:0004851">
    <property type="term" value="F:uroporphyrin-III C-methyltransferase activity"/>
    <property type="evidence" value="ECO:0007669"/>
    <property type="project" value="UniProtKB-EC"/>
</dbReference>
<dbReference type="NCBIfam" id="NF004790">
    <property type="entry name" value="PRK06136.1"/>
    <property type="match status" value="1"/>
</dbReference>
<dbReference type="OrthoDB" id="9815856at2"/>